<dbReference type="PROSITE" id="PS50994">
    <property type="entry name" value="INTEGRASE"/>
    <property type="match status" value="1"/>
</dbReference>
<proteinExistence type="predicted"/>
<dbReference type="STRING" id="1215104.GCA_000730585_01905"/>
<dbReference type="EMBL" id="FZOL01000017">
    <property type="protein sequence ID" value="SNS88379.1"/>
    <property type="molecule type" value="Genomic_DNA"/>
</dbReference>
<dbReference type="AlphaFoldDB" id="A0A239I4C6"/>
<keyword evidence="4" id="KW-1185">Reference proteome</keyword>
<name>A0A239I4C6_9PSED</name>
<dbReference type="InterPro" id="IPR012337">
    <property type="entry name" value="RNaseH-like_sf"/>
</dbReference>
<dbReference type="Proteomes" id="UP000198407">
    <property type="component" value="Unassembled WGS sequence"/>
</dbReference>
<feature type="compositionally biased region" description="Acidic residues" evidence="1">
    <location>
        <begin position="520"/>
        <end position="531"/>
    </location>
</feature>
<feature type="domain" description="Integrase catalytic" evidence="2">
    <location>
        <begin position="164"/>
        <end position="358"/>
    </location>
</feature>
<protein>
    <submittedName>
        <fullName evidence="3">Integrase core domain-containing protein</fullName>
    </submittedName>
</protein>
<sequence length="537" mass="61277">MYIVTTLSEQNKRLPKVGTLAIIRRLAEQTNDPHPPGYTTLCRWVKKYRDSGNDEFSLYKVPSTLPRGRQLSSEVKAQLEQIIKAELIEKQQRITLKRIFQYTDGYVLSINKLRMGGPLPLLIRPSESTVRRAITSQQGYASDAARLGTKVAREAHFFCGQQEGPKAPLELCEIDSHPLDIVVVDRRGHVLGKIAHATVIIDVFTRMVIGWELSLSCRCAETTLKAIRMAVVAVPGEENWRGTMRCLVSDGGPENANQLFLRIVDRLQIKWPLPPAKAPNTRPHIERFFKTFESWLHEQYGTTFSNPDACGDYDSVRHACYTIESLNKYFDEWLENVYHNKKHRELNMPPRVAWERAMQNQLPPRKFSAEALDALFRGLEYSALHGNRAQFFCLSWTGPNLGRIKKMLRKGERATCYYDPTDLGVIWVAAPRAPRDLVPAWGTQKSYQPGLTLSEHKLLQEQLKADGRQFDDSDAHIALLHLRQIMQEEHDQFVTTKRRHAHTKGKAKSASPPPPTIDPAEIDEPWEDEDAAAWRVD</sequence>
<feature type="region of interest" description="Disordered" evidence="1">
    <location>
        <begin position="492"/>
        <end position="537"/>
    </location>
</feature>
<dbReference type="InterPro" id="IPR036397">
    <property type="entry name" value="RNaseH_sf"/>
</dbReference>
<accession>A0A239I4C6</accession>
<dbReference type="Gene3D" id="3.30.420.10">
    <property type="entry name" value="Ribonuclease H-like superfamily/Ribonuclease H"/>
    <property type="match status" value="1"/>
</dbReference>
<organism evidence="3 4">
    <name type="scientific">Pseudomonas japonica</name>
    <dbReference type="NCBI Taxonomy" id="256466"/>
    <lineage>
        <taxon>Bacteria</taxon>
        <taxon>Pseudomonadati</taxon>
        <taxon>Pseudomonadota</taxon>
        <taxon>Gammaproteobacteria</taxon>
        <taxon>Pseudomonadales</taxon>
        <taxon>Pseudomonadaceae</taxon>
        <taxon>Pseudomonas</taxon>
    </lineage>
</organism>
<evidence type="ECO:0000313" key="3">
    <source>
        <dbReference type="EMBL" id="SNS88379.1"/>
    </source>
</evidence>
<dbReference type="InterPro" id="IPR001584">
    <property type="entry name" value="Integrase_cat-core"/>
</dbReference>
<dbReference type="GO" id="GO:0015074">
    <property type="term" value="P:DNA integration"/>
    <property type="evidence" value="ECO:0007669"/>
    <property type="project" value="InterPro"/>
</dbReference>
<reference evidence="4" key="1">
    <citation type="submission" date="2017-06" db="EMBL/GenBank/DDBJ databases">
        <authorList>
            <person name="Varghese N."/>
            <person name="Submissions S."/>
        </authorList>
    </citation>
    <scope>NUCLEOTIDE SEQUENCE [LARGE SCALE GENOMIC DNA]</scope>
    <source>
        <strain evidence="4">DSM 22348</strain>
    </source>
</reference>
<evidence type="ECO:0000313" key="4">
    <source>
        <dbReference type="Proteomes" id="UP000198407"/>
    </source>
</evidence>
<evidence type="ECO:0000256" key="1">
    <source>
        <dbReference type="SAM" id="MobiDB-lite"/>
    </source>
</evidence>
<gene>
    <name evidence="3" type="ORF">SAMN05444352_117109</name>
</gene>
<dbReference type="SUPFAM" id="SSF53098">
    <property type="entry name" value="Ribonuclease H-like"/>
    <property type="match status" value="1"/>
</dbReference>
<feature type="compositionally biased region" description="Basic residues" evidence="1">
    <location>
        <begin position="496"/>
        <end position="507"/>
    </location>
</feature>
<evidence type="ECO:0000259" key="2">
    <source>
        <dbReference type="PROSITE" id="PS50994"/>
    </source>
</evidence>
<dbReference type="GO" id="GO:0003676">
    <property type="term" value="F:nucleic acid binding"/>
    <property type="evidence" value="ECO:0007669"/>
    <property type="project" value="InterPro"/>
</dbReference>